<reference evidence="6" key="1">
    <citation type="submission" date="2020-11" db="EMBL/GenBank/DDBJ databases">
        <title>Chlorella ohadii genome sequencing and assembly.</title>
        <authorList>
            <person name="Murik O."/>
            <person name="Treves H."/>
            <person name="Kedem I."/>
            <person name="Shotland Y."/>
            <person name="Kaplan A."/>
        </authorList>
    </citation>
    <scope>NUCLEOTIDE SEQUENCE</scope>
    <source>
        <strain evidence="6">1</strain>
    </source>
</reference>
<name>A0AAD5DDI3_9CHLO</name>
<evidence type="ECO:0000256" key="2">
    <source>
        <dbReference type="ARBA" id="ARBA00022771"/>
    </source>
</evidence>
<proteinExistence type="predicted"/>
<dbReference type="Pfam" id="PF01753">
    <property type="entry name" value="zf-MYND"/>
    <property type="match status" value="1"/>
</dbReference>
<accession>A0AAD5DDI3</accession>
<evidence type="ECO:0000313" key="6">
    <source>
        <dbReference type="EMBL" id="KAI7836072.1"/>
    </source>
</evidence>
<dbReference type="Proteomes" id="UP001205105">
    <property type="component" value="Unassembled WGS sequence"/>
</dbReference>
<evidence type="ECO:0000313" key="7">
    <source>
        <dbReference type="Proteomes" id="UP001205105"/>
    </source>
</evidence>
<sequence length="355" mass="37058">MSPERLKDYLSALGIPRKGAEQPRALANRLLDDAHHALLATPDAARRRGLAAPSAAAEAAALQALAEEAAGEAGTGYGNMVAIDIPFDGGDLRLVVGPTAFAVAGRVQMVLGRPLMPPESSSGTDAAPEAAGEAPTEAQQAQQAQDPDFQQGISEFLESVLQRAAALEGRQLSQLPAQARADLARQAGELLKQRLQSSSQTLAVPSRPGYYAVALQATGEDIEQLRASIRALRLPPAPGVLRCAACGAAADPPLLKLRCCAACRRIWGWLCYVVELCSLLLLSTCTVLCSSTSPGGISCAATSPATLSHKQLPTTQPPIPPRRVMYCSTDCQRSDWAQHKAACKAAQAKGAGAAK</sequence>
<keyword evidence="3" id="KW-0862">Zinc</keyword>
<feature type="domain" description="MYND-type" evidence="5">
    <location>
        <begin position="323"/>
        <end position="343"/>
    </location>
</feature>
<evidence type="ECO:0000256" key="1">
    <source>
        <dbReference type="ARBA" id="ARBA00022723"/>
    </source>
</evidence>
<protein>
    <recommendedName>
        <fullName evidence="5">MYND-type domain-containing protein</fullName>
    </recommendedName>
</protein>
<keyword evidence="7" id="KW-1185">Reference proteome</keyword>
<organism evidence="6 7">
    <name type="scientific">Chlorella ohadii</name>
    <dbReference type="NCBI Taxonomy" id="2649997"/>
    <lineage>
        <taxon>Eukaryota</taxon>
        <taxon>Viridiplantae</taxon>
        <taxon>Chlorophyta</taxon>
        <taxon>core chlorophytes</taxon>
        <taxon>Trebouxiophyceae</taxon>
        <taxon>Chlorellales</taxon>
        <taxon>Chlorellaceae</taxon>
        <taxon>Chlorella clade</taxon>
        <taxon>Chlorella</taxon>
    </lineage>
</organism>
<evidence type="ECO:0000259" key="5">
    <source>
        <dbReference type="Pfam" id="PF01753"/>
    </source>
</evidence>
<dbReference type="GO" id="GO:0008270">
    <property type="term" value="F:zinc ion binding"/>
    <property type="evidence" value="ECO:0007669"/>
    <property type="project" value="UniProtKB-KW"/>
</dbReference>
<dbReference type="AlphaFoldDB" id="A0AAD5DDI3"/>
<keyword evidence="2" id="KW-0863">Zinc-finger</keyword>
<feature type="compositionally biased region" description="Low complexity" evidence="4">
    <location>
        <begin position="123"/>
        <end position="147"/>
    </location>
</feature>
<feature type="region of interest" description="Disordered" evidence="4">
    <location>
        <begin position="114"/>
        <end position="147"/>
    </location>
</feature>
<dbReference type="Gene3D" id="6.10.140.2220">
    <property type="match status" value="1"/>
</dbReference>
<gene>
    <name evidence="6" type="ORF">COHA_010041</name>
</gene>
<dbReference type="InterPro" id="IPR002893">
    <property type="entry name" value="Znf_MYND"/>
</dbReference>
<comment type="caution">
    <text evidence="6">The sequence shown here is derived from an EMBL/GenBank/DDBJ whole genome shotgun (WGS) entry which is preliminary data.</text>
</comment>
<evidence type="ECO:0000256" key="3">
    <source>
        <dbReference type="ARBA" id="ARBA00022833"/>
    </source>
</evidence>
<evidence type="ECO:0000256" key="4">
    <source>
        <dbReference type="SAM" id="MobiDB-lite"/>
    </source>
</evidence>
<dbReference type="SUPFAM" id="SSF144232">
    <property type="entry name" value="HIT/MYND zinc finger-like"/>
    <property type="match status" value="1"/>
</dbReference>
<dbReference type="EMBL" id="JADXDR010000206">
    <property type="protein sequence ID" value="KAI7836072.1"/>
    <property type="molecule type" value="Genomic_DNA"/>
</dbReference>
<keyword evidence="1" id="KW-0479">Metal-binding</keyword>